<dbReference type="STRING" id="946122.A0A0C2WFV9"/>
<gene>
    <name evidence="3" type="ORF">M378DRAFT_18355</name>
</gene>
<accession>A0A0C2WFV9</accession>
<keyword evidence="4" id="KW-1185">Reference proteome</keyword>
<protein>
    <submittedName>
        <fullName evidence="3">Uncharacterized protein</fullName>
    </submittedName>
</protein>
<dbReference type="Proteomes" id="UP000054549">
    <property type="component" value="Unassembled WGS sequence"/>
</dbReference>
<reference evidence="3 4" key="1">
    <citation type="submission" date="2014-04" db="EMBL/GenBank/DDBJ databases">
        <title>Evolutionary Origins and Diversification of the Mycorrhizal Mutualists.</title>
        <authorList>
            <consortium name="DOE Joint Genome Institute"/>
            <consortium name="Mycorrhizal Genomics Consortium"/>
            <person name="Kohler A."/>
            <person name="Kuo A."/>
            <person name="Nagy L.G."/>
            <person name="Floudas D."/>
            <person name="Copeland A."/>
            <person name="Barry K.W."/>
            <person name="Cichocki N."/>
            <person name="Veneault-Fourrey C."/>
            <person name="LaButti K."/>
            <person name="Lindquist E.A."/>
            <person name="Lipzen A."/>
            <person name="Lundell T."/>
            <person name="Morin E."/>
            <person name="Murat C."/>
            <person name="Riley R."/>
            <person name="Ohm R."/>
            <person name="Sun H."/>
            <person name="Tunlid A."/>
            <person name="Henrissat B."/>
            <person name="Grigoriev I.V."/>
            <person name="Hibbett D.S."/>
            <person name="Martin F."/>
        </authorList>
    </citation>
    <scope>NUCLEOTIDE SEQUENCE [LARGE SCALE GENOMIC DNA]</scope>
    <source>
        <strain evidence="3 4">Koide BX008</strain>
    </source>
</reference>
<feature type="compositionally biased region" description="Polar residues" evidence="2">
    <location>
        <begin position="371"/>
        <end position="384"/>
    </location>
</feature>
<sequence length="435" mass="49252">MQTHALTELETLRQMAAQKAIERQRLNDELLSQQEERLQLEHLALQEDLLRQKNLAAQEALETQERARIEEATLKQLELDKSQEQRPVSPSVEGTPKFQSEQLRMIEPTFSSNFGDLQNTVNAPTLRAVKVKDDYFFAPLNTDHDDYFNWVMRRALFYQISIEVKQGKPEAPRAKKPITFVDLSQDESGFINMEKLYPRTMDKPRIDDVEIIDVEKEKSNVDNEEAKDFEMGDDNILDEHRRKRDELLNDRKWFEMPPAFTSKGDSLPARPATCRNMAKPESLPPYIPPPQGAPDFLGRYGPPPVVNKNTRPNTPTSTNLANVANMVNQKFPNASVSERVSLTKSFAQAASSGMKKMAGPKGLPVVEESSPRLNNTPAQGSSKNKMAKDWTGWQQVKKKDFKPTNRGTNPCELHLRALSGTFGKLNGLYGKGLTD</sequence>
<feature type="coiled-coil region" evidence="1">
    <location>
        <begin position="9"/>
        <end position="80"/>
    </location>
</feature>
<proteinExistence type="predicted"/>
<evidence type="ECO:0000313" key="4">
    <source>
        <dbReference type="Proteomes" id="UP000054549"/>
    </source>
</evidence>
<dbReference type="AlphaFoldDB" id="A0A0C2WFV9"/>
<evidence type="ECO:0000256" key="1">
    <source>
        <dbReference type="SAM" id="Coils"/>
    </source>
</evidence>
<evidence type="ECO:0000313" key="3">
    <source>
        <dbReference type="EMBL" id="KIL54988.1"/>
    </source>
</evidence>
<keyword evidence="1" id="KW-0175">Coiled coil</keyword>
<feature type="region of interest" description="Disordered" evidence="2">
    <location>
        <begin position="353"/>
        <end position="409"/>
    </location>
</feature>
<dbReference type="HOGENOM" id="CLU_005052_1_0_1"/>
<name>A0A0C2WFV9_AMAMK</name>
<evidence type="ECO:0000256" key="2">
    <source>
        <dbReference type="SAM" id="MobiDB-lite"/>
    </source>
</evidence>
<organism evidence="3 4">
    <name type="scientific">Amanita muscaria (strain Koide BX008)</name>
    <dbReference type="NCBI Taxonomy" id="946122"/>
    <lineage>
        <taxon>Eukaryota</taxon>
        <taxon>Fungi</taxon>
        <taxon>Dikarya</taxon>
        <taxon>Basidiomycota</taxon>
        <taxon>Agaricomycotina</taxon>
        <taxon>Agaricomycetes</taxon>
        <taxon>Agaricomycetidae</taxon>
        <taxon>Agaricales</taxon>
        <taxon>Pluteineae</taxon>
        <taxon>Amanitaceae</taxon>
        <taxon>Amanita</taxon>
    </lineage>
</organism>
<dbReference type="EMBL" id="KN818586">
    <property type="protein sequence ID" value="KIL54988.1"/>
    <property type="molecule type" value="Genomic_DNA"/>
</dbReference>
<dbReference type="InParanoid" id="A0A0C2WFV9"/>